<evidence type="ECO:0000313" key="1">
    <source>
        <dbReference type="EMBL" id="SHE70733.1"/>
    </source>
</evidence>
<dbReference type="RefSeq" id="WP_084725266.1">
    <property type="nucleotide sequence ID" value="NZ_FQTY01000005.1"/>
</dbReference>
<dbReference type="GO" id="GO:0043937">
    <property type="term" value="P:regulation of sporulation"/>
    <property type="evidence" value="ECO:0007669"/>
    <property type="project" value="InterPro"/>
</dbReference>
<dbReference type="Pfam" id="PF09388">
    <property type="entry name" value="SpoOE-like"/>
    <property type="match status" value="1"/>
</dbReference>
<dbReference type="Gene3D" id="4.10.280.10">
    <property type="entry name" value="Helix-loop-helix DNA-binding domain"/>
    <property type="match status" value="1"/>
</dbReference>
<evidence type="ECO:0000313" key="2">
    <source>
        <dbReference type="Proteomes" id="UP000184114"/>
    </source>
</evidence>
<dbReference type="GeneID" id="90993717"/>
<dbReference type="InterPro" id="IPR037208">
    <property type="entry name" value="Spo0E-like_sf"/>
</dbReference>
<gene>
    <name evidence="1" type="ORF">SAMN02745784_01556</name>
</gene>
<dbReference type="InterPro" id="IPR018540">
    <property type="entry name" value="Spo0E-like"/>
</dbReference>
<dbReference type="AlphaFoldDB" id="A0A1M4VPG5"/>
<dbReference type="SUPFAM" id="SSF140500">
    <property type="entry name" value="BAS1536-like"/>
    <property type="match status" value="1"/>
</dbReference>
<dbReference type="Proteomes" id="UP000184114">
    <property type="component" value="Unassembled WGS sequence"/>
</dbReference>
<protein>
    <submittedName>
        <fullName evidence="1">Spo0E like sporulation regulatory protein</fullName>
    </submittedName>
</protein>
<sequence length="55" mass="6754">MTVRKSEVEKLRELLHKAIKNDEYKEILKISKELDELIIKYIKSENRIEEKFYDI</sequence>
<dbReference type="GO" id="GO:0046983">
    <property type="term" value="F:protein dimerization activity"/>
    <property type="evidence" value="ECO:0007669"/>
    <property type="project" value="InterPro"/>
</dbReference>
<keyword evidence="2" id="KW-1185">Reference proteome</keyword>
<reference evidence="2" key="1">
    <citation type="submission" date="2016-11" db="EMBL/GenBank/DDBJ databases">
        <authorList>
            <person name="Varghese N."/>
            <person name="Submissions S."/>
        </authorList>
    </citation>
    <scope>NUCLEOTIDE SEQUENCE [LARGE SCALE GENOMIC DNA]</scope>
    <source>
        <strain evidence="2">DSM 18095</strain>
    </source>
</reference>
<dbReference type="STRING" id="1123404.SAMN02745784_01556"/>
<organism evidence="1 2">
    <name type="scientific">Tissierella praeacuta DSM 18095</name>
    <dbReference type="NCBI Taxonomy" id="1123404"/>
    <lineage>
        <taxon>Bacteria</taxon>
        <taxon>Bacillati</taxon>
        <taxon>Bacillota</taxon>
        <taxon>Tissierellia</taxon>
        <taxon>Tissierellales</taxon>
        <taxon>Tissierellaceae</taxon>
        <taxon>Tissierella</taxon>
    </lineage>
</organism>
<dbReference type="EMBL" id="FQTY01000005">
    <property type="protein sequence ID" value="SHE70733.1"/>
    <property type="molecule type" value="Genomic_DNA"/>
</dbReference>
<accession>A0A1M4VPG5</accession>
<proteinExistence type="predicted"/>
<dbReference type="InterPro" id="IPR036638">
    <property type="entry name" value="HLH_DNA-bd_sf"/>
</dbReference>
<name>A0A1M4VPG5_9FIRM</name>